<evidence type="ECO:0000256" key="4">
    <source>
        <dbReference type="ARBA" id="ARBA00022763"/>
    </source>
</evidence>
<accession>C1MKV7</accession>
<dbReference type="PANTHER" id="PTHR12831">
    <property type="entry name" value="TRANSCRIPTION INITIATION FACTOR IIH TFIIH , POLYPEPTIDE 3-RELATED"/>
    <property type="match status" value="1"/>
</dbReference>
<evidence type="ECO:0000256" key="11">
    <source>
        <dbReference type="RuleBase" id="RU368090"/>
    </source>
</evidence>
<comment type="similarity">
    <text evidence="2 11">Belongs to the TFB4 family.</text>
</comment>
<dbReference type="Pfam" id="PF03850">
    <property type="entry name" value="Tfb4"/>
    <property type="match status" value="1"/>
</dbReference>
<dbReference type="KEGG" id="mpp:MICPUCDRAFT_49444"/>
<evidence type="ECO:0000313" key="12">
    <source>
        <dbReference type="EMBL" id="EEH59830.1"/>
    </source>
</evidence>
<keyword evidence="10 11" id="KW-0539">Nucleus</keyword>
<keyword evidence="7 11" id="KW-0805">Transcription regulation</keyword>
<name>C1MKV7_MICPC</name>
<gene>
    <name evidence="12" type="primary">TFB4</name>
    <name evidence="12" type="ORF">MICPUCDRAFT_49444</name>
</gene>
<keyword evidence="4 11" id="KW-0227">DNA damage</keyword>
<evidence type="ECO:0000256" key="10">
    <source>
        <dbReference type="ARBA" id="ARBA00023242"/>
    </source>
</evidence>
<comment type="function">
    <text evidence="11">Component of the general transcription and DNA repair factor IIH (TFIIH) core complex, which is involved in general and transcription-coupled nucleotide excision repair (NER) of damaged DNA and, when complexed to CAK, in RNA transcription by RNA polymerase II. In NER, TFIIH acts by opening DNA around the lesion to allow the excision of the damaged oligonucleotide and its replacement by a new DNA fragment. In transcription, TFIIH has an essential role in transcription initiation. When the pre-initiation complex (PIC) has been established, TFIIH is required for promoter opening and promoter escape. Phosphorylation of the C-terminal tail (CTD) of the largest subunit of RNA polymerase II by the kinase module CAK controls the initiation of transcription.</text>
</comment>
<dbReference type="AlphaFoldDB" id="C1MKV7"/>
<keyword evidence="5 11" id="KW-0863">Zinc-finger</keyword>
<dbReference type="GO" id="GO:0008270">
    <property type="term" value="F:zinc ion binding"/>
    <property type="evidence" value="ECO:0007669"/>
    <property type="project" value="UniProtKB-KW"/>
</dbReference>
<evidence type="ECO:0000256" key="9">
    <source>
        <dbReference type="ARBA" id="ARBA00023204"/>
    </source>
</evidence>
<dbReference type="Gene3D" id="3.40.50.410">
    <property type="entry name" value="von Willebrand factor, type A domain"/>
    <property type="match status" value="1"/>
</dbReference>
<evidence type="ECO:0000256" key="2">
    <source>
        <dbReference type="ARBA" id="ARBA00005273"/>
    </source>
</evidence>
<sequence>MSRSRCHVPPKPLPLSFSRGSLPSDGSSVLVILFETNPLLWSGLGGRLDGKESFDETLRQLLVYMIGFLSLHEQNRVVIIALHSNVEHCMYAIPTLASGENDLTNTGSKSDLCAQVISNLATLAMRMRSDFDLSTKSNMPLTTVISMALCCVNRARVYKPHCSPRILCILGSQDSSGQYFSGMNAIFSAKNSGVRIDACLLGYTDSFFLQQAAQITGGSYCMLQQGEKALYYLLSDLPGSESIRAKLQSPRKFCSEYQATCFCHEVNLQVGFVCSVCLTIFCERCRKCLACFADYT</sequence>
<dbReference type="GO" id="GO:0000439">
    <property type="term" value="C:transcription factor TFIIH core complex"/>
    <property type="evidence" value="ECO:0007669"/>
    <property type="project" value="UniProtKB-UniRule"/>
</dbReference>
<dbReference type="InterPro" id="IPR036465">
    <property type="entry name" value="vWFA_dom_sf"/>
</dbReference>
<keyword evidence="13" id="KW-1185">Reference proteome</keyword>
<evidence type="ECO:0000256" key="3">
    <source>
        <dbReference type="ARBA" id="ARBA00022723"/>
    </source>
</evidence>
<evidence type="ECO:0000313" key="13">
    <source>
        <dbReference type="Proteomes" id="UP000001876"/>
    </source>
</evidence>
<organism evidence="13">
    <name type="scientific">Micromonas pusilla (strain CCMP1545)</name>
    <name type="common">Picoplanktonic green alga</name>
    <dbReference type="NCBI Taxonomy" id="564608"/>
    <lineage>
        <taxon>Eukaryota</taxon>
        <taxon>Viridiplantae</taxon>
        <taxon>Chlorophyta</taxon>
        <taxon>Mamiellophyceae</taxon>
        <taxon>Mamiellales</taxon>
        <taxon>Mamiellaceae</taxon>
        <taxon>Micromonas</taxon>
    </lineage>
</organism>
<dbReference type="GO" id="GO:0006355">
    <property type="term" value="P:regulation of DNA-templated transcription"/>
    <property type="evidence" value="ECO:0007669"/>
    <property type="project" value="InterPro"/>
</dbReference>
<dbReference type="InterPro" id="IPR004600">
    <property type="entry name" value="TFIIH_Tfb4/GTF2H3"/>
</dbReference>
<dbReference type="eggNOG" id="KOG2487">
    <property type="taxonomic scope" value="Eukaryota"/>
</dbReference>
<comment type="subcellular location">
    <subcellularLocation>
        <location evidence="1 11">Nucleus</location>
    </subcellularLocation>
</comment>
<dbReference type="OMA" id="DYRASCH"/>
<keyword evidence="8 11" id="KW-0804">Transcription</keyword>
<dbReference type="GO" id="GO:0005675">
    <property type="term" value="C:transcription factor TFIIH holo complex"/>
    <property type="evidence" value="ECO:0007669"/>
    <property type="project" value="UniProtKB-UniRule"/>
</dbReference>
<protein>
    <recommendedName>
        <fullName evidence="11">General transcription and DNA repair factor IIH subunit TFB4</fullName>
    </recommendedName>
    <alternativeName>
        <fullName evidence="11">RNA polymerase II transcription factor B subunit 4</fullName>
    </alternativeName>
</protein>
<dbReference type="PANTHER" id="PTHR12831:SF0">
    <property type="entry name" value="GENERAL TRANSCRIPTION FACTOR IIH SUBUNIT 3"/>
    <property type="match status" value="1"/>
</dbReference>
<evidence type="ECO:0000256" key="5">
    <source>
        <dbReference type="ARBA" id="ARBA00022771"/>
    </source>
</evidence>
<evidence type="ECO:0000256" key="6">
    <source>
        <dbReference type="ARBA" id="ARBA00022833"/>
    </source>
</evidence>
<dbReference type="GO" id="GO:0006289">
    <property type="term" value="P:nucleotide-excision repair"/>
    <property type="evidence" value="ECO:0007669"/>
    <property type="project" value="UniProtKB-UniRule"/>
</dbReference>
<dbReference type="Proteomes" id="UP000001876">
    <property type="component" value="Unassembled WGS sequence"/>
</dbReference>
<dbReference type="STRING" id="564608.C1MKV7"/>
<evidence type="ECO:0000256" key="1">
    <source>
        <dbReference type="ARBA" id="ARBA00004123"/>
    </source>
</evidence>
<reference evidence="12 13" key="1">
    <citation type="journal article" date="2009" name="Science">
        <title>Green evolution and dynamic adaptations revealed by genomes of the marine picoeukaryotes Micromonas.</title>
        <authorList>
            <person name="Worden A.Z."/>
            <person name="Lee J.H."/>
            <person name="Mock T."/>
            <person name="Rouze P."/>
            <person name="Simmons M.P."/>
            <person name="Aerts A.L."/>
            <person name="Allen A.E."/>
            <person name="Cuvelier M.L."/>
            <person name="Derelle E."/>
            <person name="Everett M.V."/>
            <person name="Foulon E."/>
            <person name="Grimwood J."/>
            <person name="Gundlach H."/>
            <person name="Henrissat B."/>
            <person name="Napoli C."/>
            <person name="McDonald S.M."/>
            <person name="Parker M.S."/>
            <person name="Rombauts S."/>
            <person name="Salamov A."/>
            <person name="Von Dassow P."/>
            <person name="Badger J.H."/>
            <person name="Coutinho P.M."/>
            <person name="Demir E."/>
            <person name="Dubchak I."/>
            <person name="Gentemann C."/>
            <person name="Eikrem W."/>
            <person name="Gready J.E."/>
            <person name="John U."/>
            <person name="Lanier W."/>
            <person name="Lindquist E.A."/>
            <person name="Lucas S."/>
            <person name="Mayer K.F."/>
            <person name="Moreau H."/>
            <person name="Not F."/>
            <person name="Otillar R."/>
            <person name="Panaud O."/>
            <person name="Pangilinan J."/>
            <person name="Paulsen I."/>
            <person name="Piegu B."/>
            <person name="Poliakov A."/>
            <person name="Robbens S."/>
            <person name="Schmutz J."/>
            <person name="Toulza E."/>
            <person name="Wyss T."/>
            <person name="Zelensky A."/>
            <person name="Zhou K."/>
            <person name="Armbrust E.V."/>
            <person name="Bhattacharya D."/>
            <person name="Goodenough U.W."/>
            <person name="Van de Peer Y."/>
            <person name="Grigoriev I.V."/>
        </authorList>
    </citation>
    <scope>NUCLEOTIDE SEQUENCE [LARGE SCALE GENOMIC DNA]</scope>
    <source>
        <strain evidence="12 13">CCMP1545</strain>
    </source>
</reference>
<comment type="subunit">
    <text evidence="11">Component of the 7-subunit TFIIH core complex composed of XPB, XPD, TFB1/GTF2H1, GTF2H2/P44, TFB4/GTF2H3, TFB2/GTF2H4 and TFB5/GTF2H5, which is active in NER. The core complex associates with the 3-subunit CDK-activating kinase (CAK) module composed of CYCH1/cyclin H1, CDKD and MAT1/At4g30820 to form the 10-subunit holoenzyme (holo-TFIIH) active in transcription.</text>
</comment>
<keyword evidence="9 11" id="KW-0234">DNA repair</keyword>
<evidence type="ECO:0000256" key="7">
    <source>
        <dbReference type="ARBA" id="ARBA00023015"/>
    </source>
</evidence>
<dbReference type="GeneID" id="9681367"/>
<proteinExistence type="inferred from homology"/>
<evidence type="ECO:0000256" key="8">
    <source>
        <dbReference type="ARBA" id="ARBA00023163"/>
    </source>
</evidence>
<keyword evidence="6 11" id="KW-0862">Zinc</keyword>
<dbReference type="RefSeq" id="XP_003056454.1">
    <property type="nucleotide sequence ID" value="XM_003056408.1"/>
</dbReference>
<keyword evidence="3 11" id="KW-0479">Metal-binding</keyword>
<dbReference type="EMBL" id="GG663736">
    <property type="protein sequence ID" value="EEH59830.1"/>
    <property type="molecule type" value="Genomic_DNA"/>
</dbReference>
<dbReference type="OrthoDB" id="17307at2759"/>